<dbReference type="Gene3D" id="2.40.10.270">
    <property type="entry name" value="Bacteriophage SPP1 head-tail adaptor protein"/>
    <property type="match status" value="1"/>
</dbReference>
<dbReference type="OrthoDB" id="2200096at2"/>
<gene>
    <name evidence="1" type="ORF">CBF31_09355</name>
</gene>
<proteinExistence type="predicted"/>
<protein>
    <recommendedName>
        <fullName evidence="3">Head-tail adaptor protein</fullName>
    </recommendedName>
</protein>
<sequence length="115" mass="13857">MRTRHLNDRMTFFVLKDIKNDDGELIKNVKTDLFSCWCEVSKATVKEFKERTASVKNGELQKRRNVKNFFIRYQQEQEIDTRMLVQFKGKNYKVIDIEPDEMNFDYCMVKCEVVE</sequence>
<evidence type="ECO:0000313" key="2">
    <source>
        <dbReference type="Proteomes" id="UP000287101"/>
    </source>
</evidence>
<dbReference type="EMBL" id="NGJY01000004">
    <property type="protein sequence ID" value="RSU01963.1"/>
    <property type="molecule type" value="Genomic_DNA"/>
</dbReference>
<dbReference type="Pfam" id="PF05521">
    <property type="entry name" value="Phage_HCP"/>
    <property type="match status" value="1"/>
</dbReference>
<evidence type="ECO:0008006" key="3">
    <source>
        <dbReference type="Google" id="ProtNLM"/>
    </source>
</evidence>
<evidence type="ECO:0000313" key="1">
    <source>
        <dbReference type="EMBL" id="RSU01963.1"/>
    </source>
</evidence>
<organism evidence="1 2">
    <name type="scientific">Vagococcus fessus</name>
    <dbReference type="NCBI Taxonomy" id="120370"/>
    <lineage>
        <taxon>Bacteria</taxon>
        <taxon>Bacillati</taxon>
        <taxon>Bacillota</taxon>
        <taxon>Bacilli</taxon>
        <taxon>Lactobacillales</taxon>
        <taxon>Enterococcaceae</taxon>
        <taxon>Vagococcus</taxon>
    </lineage>
</organism>
<dbReference type="InterPro" id="IPR038666">
    <property type="entry name" value="SSP1_head-tail_sf"/>
</dbReference>
<dbReference type="Proteomes" id="UP000287101">
    <property type="component" value="Unassembled WGS sequence"/>
</dbReference>
<accession>A0A430A574</accession>
<reference evidence="1 2" key="1">
    <citation type="submission" date="2017-05" db="EMBL/GenBank/DDBJ databases">
        <title>Vagococcus spp. assemblies.</title>
        <authorList>
            <person name="Gulvik C.A."/>
        </authorList>
    </citation>
    <scope>NUCLEOTIDE SEQUENCE [LARGE SCALE GENOMIC DNA]</scope>
    <source>
        <strain evidence="1 2">CCUG 41755</strain>
    </source>
</reference>
<comment type="caution">
    <text evidence="1">The sequence shown here is derived from an EMBL/GenBank/DDBJ whole genome shotgun (WGS) entry which is preliminary data.</text>
</comment>
<keyword evidence="2" id="KW-1185">Reference proteome</keyword>
<dbReference type="RefSeq" id="WP_126832369.1">
    <property type="nucleotide sequence ID" value="NZ_CBCRYB010000005.1"/>
</dbReference>
<dbReference type="NCBIfam" id="TIGR01563">
    <property type="entry name" value="gp16_SPP1"/>
    <property type="match status" value="1"/>
</dbReference>
<dbReference type="InterPro" id="IPR008767">
    <property type="entry name" value="Phage_SPP1_head-tail_adaptor"/>
</dbReference>
<dbReference type="AlphaFoldDB" id="A0A430A574"/>
<name>A0A430A574_9ENTE</name>